<organism evidence="2 3">
    <name type="scientific">Desulfurococcus amylolyticus DSM 16532</name>
    <dbReference type="NCBI Taxonomy" id="768672"/>
    <lineage>
        <taxon>Archaea</taxon>
        <taxon>Thermoproteota</taxon>
        <taxon>Thermoprotei</taxon>
        <taxon>Desulfurococcales</taxon>
        <taxon>Desulfurococcaceae</taxon>
        <taxon>Desulfurococcus</taxon>
    </lineage>
</organism>
<dbReference type="KEGG" id="dfd:Desfe_0615"/>
<dbReference type="GeneID" id="13062306"/>
<dbReference type="eggNOG" id="arCOG11771">
    <property type="taxonomic scope" value="Archaea"/>
</dbReference>
<evidence type="ECO:0000313" key="3">
    <source>
        <dbReference type="Proteomes" id="UP000006175"/>
    </source>
</evidence>
<feature type="transmembrane region" description="Helical" evidence="1">
    <location>
        <begin position="38"/>
        <end position="57"/>
    </location>
</feature>
<dbReference type="HOGENOM" id="CLU_2839221_0_0_2"/>
<dbReference type="RefSeq" id="WP_014767417.1">
    <property type="nucleotide sequence ID" value="NC_018001.1"/>
</dbReference>
<proteinExistence type="predicted"/>
<gene>
    <name evidence="2" type="ORF">Desfe_0615</name>
</gene>
<feature type="transmembrane region" description="Helical" evidence="1">
    <location>
        <begin position="12"/>
        <end position="32"/>
    </location>
</feature>
<dbReference type="Proteomes" id="UP000006175">
    <property type="component" value="Chromosome"/>
</dbReference>
<dbReference type="EMBL" id="CP003321">
    <property type="protein sequence ID" value="AFL66516.1"/>
    <property type="molecule type" value="Genomic_DNA"/>
</dbReference>
<name>I3XRE2_DESAM</name>
<accession>I3XRE2</accession>
<keyword evidence="1" id="KW-0812">Transmembrane</keyword>
<keyword evidence="3" id="KW-1185">Reference proteome</keyword>
<reference evidence="2 3" key="1">
    <citation type="journal article" date="2012" name="J. Bacteriol.">
        <title>Complete Genome Sequence of Desulfurococcus fermentans, a Hyperthermophilic Cellulolytic Crenarchaeon Isolated from a Freshwater Hot Spring in Kamchatka, Russia.</title>
        <authorList>
            <person name="Susanti D."/>
            <person name="Johnson E.F."/>
            <person name="Rodriguez J.R."/>
            <person name="Anderson I."/>
            <person name="Perevalova A.A."/>
            <person name="Kyrpides N."/>
            <person name="Lucas S."/>
            <person name="Han J."/>
            <person name="Lapidus A."/>
            <person name="Cheng J.F."/>
            <person name="Goodwin L."/>
            <person name="Pitluck S."/>
            <person name="Mavrommatis K."/>
            <person name="Peters L."/>
            <person name="Land M.L."/>
            <person name="Hauser L."/>
            <person name="Gopalan V."/>
            <person name="Chan P.P."/>
            <person name="Lowe T.M."/>
            <person name="Atomi H."/>
            <person name="Bonch-Osmolovskaya E.A."/>
            <person name="Woyke T."/>
            <person name="Mukhopadhyay B."/>
        </authorList>
    </citation>
    <scope>NUCLEOTIDE SEQUENCE [LARGE SCALE GENOMIC DNA]</scope>
    <source>
        <strain evidence="2 3">DSM 16532</strain>
    </source>
</reference>
<protein>
    <submittedName>
        <fullName evidence="2">Uncharacterized protein</fullName>
    </submittedName>
</protein>
<sequence length="65" mass="6919" precursor="true">MNYLTSNIVKAAFVILLVASIVFLAVSIWLLYTGEVLPSLLSLLIGLTLLSTSLSVLRKLLTAAG</sequence>
<evidence type="ECO:0000256" key="1">
    <source>
        <dbReference type="SAM" id="Phobius"/>
    </source>
</evidence>
<dbReference type="AlphaFoldDB" id="I3XRE2"/>
<evidence type="ECO:0000313" key="2">
    <source>
        <dbReference type="EMBL" id="AFL66516.1"/>
    </source>
</evidence>
<keyword evidence="1" id="KW-1133">Transmembrane helix</keyword>
<keyword evidence="1" id="KW-0472">Membrane</keyword>